<comment type="caution">
    <text evidence="4">The sequence shown here is derived from an EMBL/GenBank/DDBJ whole genome shotgun (WGS) entry which is preliminary data.</text>
</comment>
<dbReference type="GO" id="GO:0080120">
    <property type="term" value="P:CAAX-box protein maturation"/>
    <property type="evidence" value="ECO:0007669"/>
    <property type="project" value="UniProtKB-ARBA"/>
</dbReference>
<dbReference type="PANTHER" id="PTHR35797:SF1">
    <property type="entry name" value="PROTEASE"/>
    <property type="match status" value="1"/>
</dbReference>
<dbReference type="Proteomes" id="UP000612893">
    <property type="component" value="Unassembled WGS sequence"/>
</dbReference>
<dbReference type="Pfam" id="PF02517">
    <property type="entry name" value="Rce1-like"/>
    <property type="match status" value="1"/>
</dbReference>
<dbReference type="GO" id="GO:0008237">
    <property type="term" value="F:metallopeptidase activity"/>
    <property type="evidence" value="ECO:0007669"/>
    <property type="project" value="UniProtKB-KW"/>
</dbReference>
<keyword evidence="2" id="KW-1133">Transmembrane helix</keyword>
<feature type="transmembrane region" description="Helical" evidence="2">
    <location>
        <begin position="275"/>
        <end position="299"/>
    </location>
</feature>
<sequence length="331" mass="35498">MLSRIVSREDKTPSPDGRGDRSQLAAGVKASSVPSGVKRYQASAGPKGIASFLVLAFGGAWTVWGIAWFFHVLNTGPGGQIVVALGAFAPALAALVVRKWVTREGFADAGLKPNLKRSWPYYLFGWLSPLLVVGVIMVLAVPFGIRPVRPLSAILVLTVTAGSLLAAPLFLGEEFGWRSYLQIRWRSHRPLQAAMLTGVVWGVFHYPLILIGFEGYENAFLGLPVFTVSAILLSIVLGWLRVTTGSVWASCVAHSAVNGIGGSLTAYLFLGTGHFLAVSYLGLLGWVPLTLLCVGITIARRVSASEGSKTSTGQPEPRPVEFSHNWTVKED</sequence>
<organism evidence="4 5">
    <name type="scientific">Candidatus Nephthysia bennettiae</name>
    <dbReference type="NCBI Taxonomy" id="3127016"/>
    <lineage>
        <taxon>Bacteria</taxon>
        <taxon>Bacillati</taxon>
        <taxon>Candidatus Dormiibacterota</taxon>
        <taxon>Candidatus Dormibacteria</taxon>
        <taxon>Candidatus Dormibacterales</taxon>
        <taxon>Candidatus Dormibacteraceae</taxon>
        <taxon>Candidatus Nephthysia</taxon>
    </lineage>
</organism>
<reference evidence="4" key="1">
    <citation type="submission" date="2020-10" db="EMBL/GenBank/DDBJ databases">
        <title>Ca. Dormibacterota MAGs.</title>
        <authorList>
            <person name="Montgomery K."/>
        </authorList>
    </citation>
    <scope>NUCLEOTIDE SEQUENCE [LARGE SCALE GENOMIC DNA]</scope>
    <source>
        <strain evidence="4">SC8812_S17_10</strain>
    </source>
</reference>
<keyword evidence="5" id="KW-1185">Reference proteome</keyword>
<evidence type="ECO:0000256" key="1">
    <source>
        <dbReference type="SAM" id="MobiDB-lite"/>
    </source>
</evidence>
<keyword evidence="2" id="KW-0472">Membrane</keyword>
<feature type="transmembrane region" description="Helical" evidence="2">
    <location>
        <begin position="193"/>
        <end position="213"/>
    </location>
</feature>
<evidence type="ECO:0000256" key="2">
    <source>
        <dbReference type="SAM" id="Phobius"/>
    </source>
</evidence>
<evidence type="ECO:0000313" key="5">
    <source>
        <dbReference type="Proteomes" id="UP000612893"/>
    </source>
</evidence>
<feature type="region of interest" description="Disordered" evidence="1">
    <location>
        <begin position="307"/>
        <end position="331"/>
    </location>
</feature>
<feature type="transmembrane region" description="Helical" evidence="2">
    <location>
        <begin position="219"/>
        <end position="240"/>
    </location>
</feature>
<evidence type="ECO:0000313" key="4">
    <source>
        <dbReference type="EMBL" id="MBJ7597437.1"/>
    </source>
</evidence>
<dbReference type="EMBL" id="JAEKNR010000061">
    <property type="protein sequence ID" value="MBJ7597437.1"/>
    <property type="molecule type" value="Genomic_DNA"/>
</dbReference>
<evidence type="ECO:0000259" key="3">
    <source>
        <dbReference type="Pfam" id="PF02517"/>
    </source>
</evidence>
<feature type="transmembrane region" description="Helical" evidence="2">
    <location>
        <begin position="81"/>
        <end position="101"/>
    </location>
</feature>
<name>A0A934K4Z1_9BACT</name>
<keyword evidence="4" id="KW-0378">Hydrolase</keyword>
<feature type="transmembrane region" description="Helical" evidence="2">
    <location>
        <begin position="48"/>
        <end position="69"/>
    </location>
</feature>
<protein>
    <submittedName>
        <fullName evidence="4">CPBP family intramembrane metalloprotease</fullName>
    </submittedName>
</protein>
<proteinExistence type="predicted"/>
<feature type="domain" description="CAAX prenyl protease 2/Lysostaphin resistance protein A-like" evidence="3">
    <location>
        <begin position="164"/>
        <end position="259"/>
    </location>
</feature>
<dbReference type="InterPro" id="IPR042150">
    <property type="entry name" value="MmRce1-like"/>
</dbReference>
<keyword evidence="4" id="KW-0482">Metalloprotease</keyword>
<keyword evidence="2" id="KW-0812">Transmembrane</keyword>
<feature type="region of interest" description="Disordered" evidence="1">
    <location>
        <begin position="1"/>
        <end position="25"/>
    </location>
</feature>
<keyword evidence="4" id="KW-0645">Protease</keyword>
<accession>A0A934K4Z1</accession>
<feature type="transmembrane region" description="Helical" evidence="2">
    <location>
        <begin position="151"/>
        <end position="172"/>
    </location>
</feature>
<gene>
    <name evidence="4" type="ORF">JF922_05045</name>
</gene>
<feature type="transmembrane region" description="Helical" evidence="2">
    <location>
        <begin position="247"/>
        <end position="269"/>
    </location>
</feature>
<dbReference type="InterPro" id="IPR003675">
    <property type="entry name" value="Rce1/LyrA-like_dom"/>
</dbReference>
<dbReference type="RefSeq" id="WP_338199655.1">
    <property type="nucleotide sequence ID" value="NZ_JAEKNR010000061.1"/>
</dbReference>
<feature type="transmembrane region" description="Helical" evidence="2">
    <location>
        <begin position="121"/>
        <end position="145"/>
    </location>
</feature>
<dbReference type="GO" id="GO:0004175">
    <property type="term" value="F:endopeptidase activity"/>
    <property type="evidence" value="ECO:0007669"/>
    <property type="project" value="UniProtKB-ARBA"/>
</dbReference>
<dbReference type="PANTHER" id="PTHR35797">
    <property type="entry name" value="PROTEASE-RELATED"/>
    <property type="match status" value="1"/>
</dbReference>
<feature type="compositionally biased region" description="Basic and acidic residues" evidence="1">
    <location>
        <begin position="1"/>
        <end position="21"/>
    </location>
</feature>
<dbReference type="AlphaFoldDB" id="A0A934K4Z1"/>